<dbReference type="EC" id="5.3.3.1" evidence="11"/>
<dbReference type="GO" id="GO:0016995">
    <property type="term" value="F:cholesterol oxidase activity"/>
    <property type="evidence" value="ECO:0007669"/>
    <property type="project" value="UniProtKB-EC"/>
</dbReference>
<evidence type="ECO:0000256" key="1">
    <source>
        <dbReference type="ARBA" id="ARBA00001974"/>
    </source>
</evidence>
<proteinExistence type="inferred from homology"/>
<evidence type="ECO:0000256" key="8">
    <source>
        <dbReference type="ARBA" id="ARBA00023166"/>
    </source>
</evidence>
<evidence type="ECO:0000256" key="4">
    <source>
        <dbReference type="ARBA" id="ARBA00022630"/>
    </source>
</evidence>
<feature type="domain" description="Glucose-methanol-choline oxidoreductase C-terminal" evidence="17">
    <location>
        <begin position="459"/>
        <end position="513"/>
    </location>
</feature>
<organism evidence="18 19">
    <name type="scientific">Alkalimarinus sediminis</name>
    <dbReference type="NCBI Taxonomy" id="1632866"/>
    <lineage>
        <taxon>Bacteria</taxon>
        <taxon>Pseudomonadati</taxon>
        <taxon>Pseudomonadota</taxon>
        <taxon>Gammaproteobacteria</taxon>
        <taxon>Alteromonadales</taxon>
        <taxon>Alteromonadaceae</taxon>
        <taxon>Alkalimarinus</taxon>
    </lineage>
</organism>
<dbReference type="EMBL" id="CP101527">
    <property type="protein sequence ID" value="UZW75488.1"/>
    <property type="molecule type" value="Genomic_DNA"/>
</dbReference>
<evidence type="ECO:0000256" key="15">
    <source>
        <dbReference type="ARBA" id="ARBA00049778"/>
    </source>
</evidence>
<evidence type="ECO:0000256" key="6">
    <source>
        <dbReference type="ARBA" id="ARBA00023002"/>
    </source>
</evidence>
<sequence>MSQHDNQHFDYDYIIIGSGFGGSVSALRLSEKGYKVLVIEKGKWLKAKDFPSTNWKLKKWLWLPLLKCFGLFKMTFFRHVTVLSGVGVGGGSLVYANTLPVPKKSFFEAESWKHLGNWEQELAPHYKTALTMLGATPAPRKEPGDEALEKLANDINKSDSFEAPNVGVFFGEPGKKVSDPYFAGKGPDRAGCTFCGGCMLGCRFNAKNTLDKNYLYFAQQNGAEIKAESEVVDVREYLAGGVHGYSVDWKSSTRYFGQSGTFHAKGVIFAGGVMGTIKLLLKLKEISLPRISDRLGHGIRTNSEALISVTTARKDNDYSEGIAISSLLHTDDHSHLEAVRYSAGAGFWRLAMVPMVKGGNIITRTAKLAWQWIRHPIENFKIAAVDDWAKRTQILLFMQTLDSTLKFTRGLFGMKSRVDTGEAPTAFIPEAQKLGDQYAKMVDGKPTVLLSETLLGIPTTAHILGGACMGKDASEGVIDTKHNIYGYQNLYVCDGSSISANIGVNPSLTITALTERAMSHIPPKEST</sequence>
<reference evidence="18" key="1">
    <citation type="submission" date="2022-07" db="EMBL/GenBank/DDBJ databases">
        <title>Alkalimarinus sp. nov., isolated from gut of a Alitta virens.</title>
        <authorList>
            <person name="Yang A.I."/>
            <person name="Shin N.-R."/>
        </authorList>
    </citation>
    <scope>NUCLEOTIDE SEQUENCE</scope>
    <source>
        <strain evidence="18">FA028</strain>
    </source>
</reference>
<evidence type="ECO:0000313" key="18">
    <source>
        <dbReference type="EMBL" id="UZW75488.1"/>
    </source>
</evidence>
<comment type="cofactor">
    <cofactor evidence="1">
        <name>FAD</name>
        <dbReference type="ChEBI" id="CHEBI:57692"/>
    </cofactor>
</comment>
<evidence type="ECO:0000256" key="5">
    <source>
        <dbReference type="ARBA" id="ARBA00022827"/>
    </source>
</evidence>
<dbReference type="Pfam" id="PF01266">
    <property type="entry name" value="DAO"/>
    <property type="match status" value="1"/>
</dbReference>
<dbReference type="Proteomes" id="UP001164472">
    <property type="component" value="Chromosome"/>
</dbReference>
<evidence type="ECO:0000259" key="17">
    <source>
        <dbReference type="Pfam" id="PF05199"/>
    </source>
</evidence>
<evidence type="ECO:0000256" key="7">
    <source>
        <dbReference type="ARBA" id="ARBA00023098"/>
    </source>
</evidence>
<dbReference type="GO" id="GO:0008203">
    <property type="term" value="P:cholesterol metabolic process"/>
    <property type="evidence" value="ECO:0007669"/>
    <property type="project" value="UniProtKB-KW"/>
</dbReference>
<keyword evidence="4" id="KW-0285">Flavoprotein</keyword>
<evidence type="ECO:0000256" key="10">
    <source>
        <dbReference type="ARBA" id="ARBA00023235"/>
    </source>
</evidence>
<evidence type="ECO:0000256" key="2">
    <source>
        <dbReference type="ARBA" id="ARBA00010790"/>
    </source>
</evidence>
<evidence type="ECO:0000256" key="9">
    <source>
        <dbReference type="ARBA" id="ARBA00023221"/>
    </source>
</evidence>
<comment type="pathway">
    <text evidence="12">Steroid metabolism; cholesterol degradation.</text>
</comment>
<dbReference type="AlphaFoldDB" id="A0A9E8KPM0"/>
<evidence type="ECO:0000256" key="12">
    <source>
        <dbReference type="ARBA" id="ARBA00049645"/>
    </source>
</evidence>
<keyword evidence="5" id="KW-0274">FAD</keyword>
<keyword evidence="19" id="KW-1185">Reference proteome</keyword>
<keyword evidence="9" id="KW-0753">Steroid metabolism</keyword>
<dbReference type="GO" id="GO:0004769">
    <property type="term" value="F:steroid Delta-isomerase activity"/>
    <property type="evidence" value="ECO:0007669"/>
    <property type="project" value="UniProtKB-EC"/>
</dbReference>
<evidence type="ECO:0000256" key="11">
    <source>
        <dbReference type="ARBA" id="ARBA00038856"/>
    </source>
</evidence>
<dbReference type="RefSeq" id="WP_251813016.1">
    <property type="nucleotide sequence ID" value="NZ_CP101527.1"/>
</dbReference>
<evidence type="ECO:0000256" key="13">
    <source>
        <dbReference type="ARBA" id="ARBA00049723"/>
    </source>
</evidence>
<accession>A0A9E8KPM0</accession>
<dbReference type="InterPro" id="IPR052542">
    <property type="entry name" value="Cholesterol_Oxidase"/>
</dbReference>
<keyword evidence="3" id="KW-0153">Cholesterol metabolism</keyword>
<evidence type="ECO:0000259" key="16">
    <source>
        <dbReference type="Pfam" id="PF01266"/>
    </source>
</evidence>
<dbReference type="SUPFAM" id="SSF51905">
    <property type="entry name" value="FAD/NAD(P)-binding domain"/>
    <property type="match status" value="1"/>
</dbReference>
<dbReference type="EC" id="1.1.3.6" evidence="13"/>
<protein>
    <recommendedName>
        <fullName evidence="14">Cholesterol oxidase</fullName>
        <ecNumber evidence="13">1.1.3.6</ecNumber>
        <ecNumber evidence="11">5.3.3.1</ecNumber>
    </recommendedName>
    <alternativeName>
        <fullName evidence="15">Cholesterol isomerase</fullName>
    </alternativeName>
</protein>
<keyword evidence="6" id="KW-0560">Oxidoreductase</keyword>
<gene>
    <name evidence="18" type="ORF">NNL22_02495</name>
</gene>
<evidence type="ECO:0000256" key="14">
    <source>
        <dbReference type="ARBA" id="ARBA00049744"/>
    </source>
</evidence>
<dbReference type="InterPro" id="IPR006076">
    <property type="entry name" value="FAD-dep_OxRdtase"/>
</dbReference>
<feature type="domain" description="FAD dependent oxidoreductase" evidence="16">
    <location>
        <begin position="12"/>
        <end position="301"/>
    </location>
</feature>
<keyword evidence="10" id="KW-0413">Isomerase</keyword>
<dbReference type="KEGG" id="asem:NNL22_02495"/>
<evidence type="ECO:0000256" key="3">
    <source>
        <dbReference type="ARBA" id="ARBA00022548"/>
    </source>
</evidence>
<evidence type="ECO:0000313" key="19">
    <source>
        <dbReference type="Proteomes" id="UP001164472"/>
    </source>
</evidence>
<keyword evidence="7" id="KW-0443">Lipid metabolism</keyword>
<dbReference type="InterPro" id="IPR007867">
    <property type="entry name" value="GMC_OxRtase_C"/>
</dbReference>
<dbReference type="InterPro" id="IPR036188">
    <property type="entry name" value="FAD/NAD-bd_sf"/>
</dbReference>
<dbReference type="PANTHER" id="PTHR47470:SF1">
    <property type="entry name" value="FAD-DEPENDENT OXIDOREDUCTASE 2 FAD BINDING DOMAIN-CONTAINING PROTEIN"/>
    <property type="match status" value="1"/>
</dbReference>
<dbReference type="PANTHER" id="PTHR47470">
    <property type="entry name" value="CHOLESTEROL OXIDASE"/>
    <property type="match status" value="1"/>
</dbReference>
<dbReference type="Pfam" id="PF05199">
    <property type="entry name" value="GMC_oxred_C"/>
    <property type="match status" value="1"/>
</dbReference>
<name>A0A9E8KPM0_9ALTE</name>
<keyword evidence="8" id="KW-1207">Sterol metabolism</keyword>
<dbReference type="Gene3D" id="3.50.50.60">
    <property type="entry name" value="FAD/NAD(P)-binding domain"/>
    <property type="match status" value="3"/>
</dbReference>
<dbReference type="PRINTS" id="PR00411">
    <property type="entry name" value="PNDRDTASEI"/>
</dbReference>
<comment type="similarity">
    <text evidence="2">Belongs to the GMC oxidoreductase family.</text>
</comment>